<reference evidence="1 2" key="1">
    <citation type="journal article" date="2019" name="Commun. Biol.">
        <title>The bagworm genome reveals a unique fibroin gene that provides high tensile strength.</title>
        <authorList>
            <person name="Kono N."/>
            <person name="Nakamura H."/>
            <person name="Ohtoshi R."/>
            <person name="Tomita M."/>
            <person name="Numata K."/>
            <person name="Arakawa K."/>
        </authorList>
    </citation>
    <scope>NUCLEOTIDE SEQUENCE [LARGE SCALE GENOMIC DNA]</scope>
</reference>
<comment type="caution">
    <text evidence="1">The sequence shown here is derived from an EMBL/GenBank/DDBJ whole genome shotgun (WGS) entry which is preliminary data.</text>
</comment>
<evidence type="ECO:0000313" key="2">
    <source>
        <dbReference type="Proteomes" id="UP000299102"/>
    </source>
</evidence>
<keyword evidence="2" id="KW-1185">Reference proteome</keyword>
<evidence type="ECO:0000313" key="1">
    <source>
        <dbReference type="EMBL" id="GBP17429.1"/>
    </source>
</evidence>
<name>A0A4C1TTV7_EUMVA</name>
<proteinExistence type="predicted"/>
<dbReference type="EMBL" id="BGZK01000087">
    <property type="protein sequence ID" value="GBP17429.1"/>
    <property type="molecule type" value="Genomic_DNA"/>
</dbReference>
<protein>
    <submittedName>
        <fullName evidence="1">Uncharacterized protein</fullName>
    </submittedName>
</protein>
<sequence length="99" mass="11280">MLLSHLQPKVARDFVVALSEHLARGVLSLRRPVRGRHSRYSPPQWISDHRLMWSTHDLFDLLICRPPQGRSGSASSVAAPPYPRVFSASETISYVRKQF</sequence>
<accession>A0A4C1TTV7</accession>
<organism evidence="1 2">
    <name type="scientific">Eumeta variegata</name>
    <name type="common">Bagworm moth</name>
    <name type="synonym">Eumeta japonica</name>
    <dbReference type="NCBI Taxonomy" id="151549"/>
    <lineage>
        <taxon>Eukaryota</taxon>
        <taxon>Metazoa</taxon>
        <taxon>Ecdysozoa</taxon>
        <taxon>Arthropoda</taxon>
        <taxon>Hexapoda</taxon>
        <taxon>Insecta</taxon>
        <taxon>Pterygota</taxon>
        <taxon>Neoptera</taxon>
        <taxon>Endopterygota</taxon>
        <taxon>Lepidoptera</taxon>
        <taxon>Glossata</taxon>
        <taxon>Ditrysia</taxon>
        <taxon>Tineoidea</taxon>
        <taxon>Psychidae</taxon>
        <taxon>Oiketicinae</taxon>
        <taxon>Eumeta</taxon>
    </lineage>
</organism>
<dbReference type="AlphaFoldDB" id="A0A4C1TTV7"/>
<dbReference type="Proteomes" id="UP000299102">
    <property type="component" value="Unassembled WGS sequence"/>
</dbReference>
<gene>
    <name evidence="1" type="ORF">EVAR_8786_1</name>
</gene>